<evidence type="ECO:0000256" key="7">
    <source>
        <dbReference type="SAM" id="MobiDB-lite"/>
    </source>
</evidence>
<dbReference type="HAMAP" id="MF_00337">
    <property type="entry name" value="Exonuc_7_S"/>
    <property type="match status" value="1"/>
</dbReference>
<comment type="catalytic activity">
    <reaction evidence="6">
        <text>Exonucleolytic cleavage in either 5'- to 3'- or 3'- to 5'-direction to yield nucleoside 5'-phosphates.</text>
        <dbReference type="EC" id="3.1.11.6"/>
    </reaction>
</comment>
<evidence type="ECO:0000256" key="5">
    <source>
        <dbReference type="ARBA" id="ARBA00022839"/>
    </source>
</evidence>
<protein>
    <recommendedName>
        <fullName evidence="6">Exodeoxyribonuclease 7 small subunit</fullName>
        <ecNumber evidence="6">3.1.11.6</ecNumber>
    </recommendedName>
    <alternativeName>
        <fullName evidence="6">Exodeoxyribonuclease VII small subunit</fullName>
        <shortName evidence="6">Exonuclease VII small subunit</shortName>
    </alternativeName>
</protein>
<gene>
    <name evidence="6" type="primary">xseB</name>
    <name evidence="8" type="ORF">DHOM_01585</name>
</gene>
<evidence type="ECO:0000256" key="1">
    <source>
        <dbReference type="ARBA" id="ARBA00009998"/>
    </source>
</evidence>
<evidence type="ECO:0000256" key="4">
    <source>
        <dbReference type="ARBA" id="ARBA00022801"/>
    </source>
</evidence>
<dbReference type="Gene3D" id="1.10.287.1040">
    <property type="entry name" value="Exonuclease VII, small subunit"/>
    <property type="match status" value="1"/>
</dbReference>
<dbReference type="RefSeq" id="WP_342668104.1">
    <property type="nucleotide sequence ID" value="NZ_KN323183.1"/>
</dbReference>
<dbReference type="EC" id="3.1.11.6" evidence="6"/>
<sequence>MKEKIMESEGTTSEPQELPEDIQALGYEEARDQLFSIVQTLERNQSGLEESIALWERSELLARRCEQWLDGARVRLDRALERQQDVPEESSSQD</sequence>
<dbReference type="PANTHER" id="PTHR34137">
    <property type="entry name" value="EXODEOXYRIBONUCLEASE 7 SMALL SUBUNIT"/>
    <property type="match status" value="1"/>
</dbReference>
<evidence type="ECO:0000256" key="3">
    <source>
        <dbReference type="ARBA" id="ARBA00022722"/>
    </source>
</evidence>
<dbReference type="InterPro" id="IPR003761">
    <property type="entry name" value="Exonuc_VII_S"/>
</dbReference>
<evidence type="ECO:0000313" key="9">
    <source>
        <dbReference type="Proteomes" id="UP000030182"/>
    </source>
</evidence>
<organism evidence="8 9">
    <name type="scientific">Dermabacter hominis 1368</name>
    <dbReference type="NCBI Taxonomy" id="1450519"/>
    <lineage>
        <taxon>Bacteria</taxon>
        <taxon>Bacillati</taxon>
        <taxon>Actinomycetota</taxon>
        <taxon>Actinomycetes</taxon>
        <taxon>Micrococcales</taxon>
        <taxon>Dermabacteraceae</taxon>
        <taxon>Dermabacter</taxon>
    </lineage>
</organism>
<accession>A0ABR4SMR7</accession>
<evidence type="ECO:0000313" key="8">
    <source>
        <dbReference type="EMBL" id="KDS94488.1"/>
    </source>
</evidence>
<keyword evidence="4 6" id="KW-0378">Hydrolase</keyword>
<dbReference type="NCBIfam" id="NF002139">
    <property type="entry name" value="PRK00977.1-3"/>
    <property type="match status" value="1"/>
</dbReference>
<evidence type="ECO:0000256" key="2">
    <source>
        <dbReference type="ARBA" id="ARBA00022490"/>
    </source>
</evidence>
<evidence type="ECO:0000256" key="6">
    <source>
        <dbReference type="HAMAP-Rule" id="MF_00337"/>
    </source>
</evidence>
<dbReference type="Pfam" id="PF02609">
    <property type="entry name" value="Exonuc_VII_S"/>
    <property type="match status" value="1"/>
</dbReference>
<comment type="subunit">
    <text evidence="6">Heterooligomer composed of large and small subunits.</text>
</comment>
<dbReference type="PANTHER" id="PTHR34137:SF1">
    <property type="entry name" value="EXODEOXYRIBONUCLEASE 7 SMALL SUBUNIT"/>
    <property type="match status" value="1"/>
</dbReference>
<dbReference type="EMBL" id="JDRS01000001">
    <property type="protein sequence ID" value="KDS94488.1"/>
    <property type="molecule type" value="Genomic_DNA"/>
</dbReference>
<reference evidence="8 9" key="1">
    <citation type="submission" date="2014-01" db="EMBL/GenBank/DDBJ databases">
        <title>Draft genome sequence of the multidrug-resistant clinical isolate Dermabacter hominis 1368.</title>
        <authorList>
            <person name="Albersmeier A."/>
            <person name="Bomholt C."/>
            <person name="Glaub A."/>
            <person name="Ruckert C."/>
            <person name="Soriano F."/>
            <person name="Fernandez-Natal I."/>
            <person name="Tauch A."/>
        </authorList>
    </citation>
    <scope>NUCLEOTIDE SEQUENCE [LARGE SCALE GENOMIC DNA]</scope>
    <source>
        <strain evidence="8 9">1368</strain>
    </source>
</reference>
<comment type="caution">
    <text evidence="8">The sequence shown here is derived from an EMBL/GenBank/DDBJ whole genome shotgun (WGS) entry which is preliminary data.</text>
</comment>
<proteinExistence type="inferred from homology"/>
<feature type="region of interest" description="Disordered" evidence="7">
    <location>
        <begin position="1"/>
        <end position="20"/>
    </location>
</feature>
<keyword evidence="9" id="KW-1185">Reference proteome</keyword>
<keyword evidence="2 6" id="KW-0963">Cytoplasm</keyword>
<dbReference type="SUPFAM" id="SSF116842">
    <property type="entry name" value="XseB-like"/>
    <property type="match status" value="1"/>
</dbReference>
<keyword evidence="5 6" id="KW-0269">Exonuclease</keyword>
<comment type="similarity">
    <text evidence="1 6">Belongs to the XseB family.</text>
</comment>
<dbReference type="InterPro" id="IPR037004">
    <property type="entry name" value="Exonuc_VII_ssu_sf"/>
</dbReference>
<comment type="subcellular location">
    <subcellularLocation>
        <location evidence="6">Cytoplasm</location>
    </subcellularLocation>
</comment>
<dbReference type="Proteomes" id="UP000030182">
    <property type="component" value="Unassembled WGS sequence"/>
</dbReference>
<name>A0ABR4SMR7_9MICO</name>
<dbReference type="NCBIfam" id="TIGR01280">
    <property type="entry name" value="xseB"/>
    <property type="match status" value="1"/>
</dbReference>
<keyword evidence="3 6" id="KW-0540">Nuclease</keyword>
<comment type="function">
    <text evidence="6">Bidirectionally degrades single-stranded DNA into large acid-insoluble oligonucleotides, which are then degraded further into small acid-soluble oligonucleotides.</text>
</comment>